<dbReference type="PROSITE" id="PS50082">
    <property type="entry name" value="WD_REPEATS_2"/>
    <property type="match status" value="1"/>
</dbReference>
<dbReference type="SMART" id="SM00320">
    <property type="entry name" value="WD40"/>
    <property type="match status" value="3"/>
</dbReference>
<evidence type="ECO:0000256" key="1">
    <source>
        <dbReference type="ARBA" id="ARBA00022737"/>
    </source>
</evidence>
<dbReference type="Pfam" id="PF00400">
    <property type="entry name" value="WD40"/>
    <property type="match status" value="2"/>
</dbReference>
<dbReference type="EMBL" id="ASPP01022423">
    <property type="protein sequence ID" value="ETO11482.1"/>
    <property type="molecule type" value="Genomic_DNA"/>
</dbReference>
<sequence length="574" mass="65904">MYLHESRVIKGLSASQMAQLEKNFRNENENGDGLDIDQFVKVFEKVLFSNEAKNSNEGSDNAKTMLNDERERYLRHLFMKIDANSDGNKQYTSKINKCPKNIAKCPSFYQVLKSKEIWFFCYFPSNLEQYVLLNKKYVQLNDVFICSAMNSHNPDWDSFNHHESPITRILRLPHLPKFLTSSRDGLIKIWDANTLQLRRTILNSPHSWVVDMAYLPLSRRLATCVFAYHSFFILQHMFYNDQSEIIHFFVRNKKSFLLGPGHKPLTNSVNFYDTNGWKLTSQISNNPYIPEDRSRRLDCKFPKEENKWLISSEPVCLNVSTFNNGDNRNDGIDNINSRRENMLNDKELLTIGTQSGKGFLYIFSPDWHLCSGDQSVAPNQVGEKKAFNIINKFKVWGYEQLMTINKTLPKGFNNDSLTISSDSGSSGNGSFGTRMNDNIKPMLVCSHIRPCRLNVTPIVLDIHTDWITQAQYIPDLLSLATSSLDGEIRFTDIEKRKKSKVYTGHSHGVYAFAYSAENKFIASCGVERKMLKLNLIVYSIVQGGKYNKQMTTIIDGSKQKTKKDKSLILIVAID</sequence>
<dbReference type="OrthoDB" id="538223at2759"/>
<dbReference type="AlphaFoldDB" id="X6MDI6"/>
<dbReference type="PANTHER" id="PTHR44324:SF4">
    <property type="entry name" value="WD40 REPEAT DOMAIN 95"/>
    <property type="match status" value="1"/>
</dbReference>
<keyword evidence="4" id="KW-1185">Reference proteome</keyword>
<dbReference type="InterPro" id="IPR001680">
    <property type="entry name" value="WD40_rpt"/>
</dbReference>
<evidence type="ECO:0000256" key="2">
    <source>
        <dbReference type="PROSITE-ProRule" id="PRU00221"/>
    </source>
</evidence>
<dbReference type="Gene3D" id="2.130.10.10">
    <property type="entry name" value="YVTN repeat-like/Quinoprotein amine dehydrogenase"/>
    <property type="match status" value="2"/>
</dbReference>
<reference evidence="3 4" key="1">
    <citation type="journal article" date="2013" name="Curr. Biol.">
        <title>The Genome of the Foraminiferan Reticulomyxa filosa.</title>
        <authorList>
            <person name="Glockner G."/>
            <person name="Hulsmann N."/>
            <person name="Schleicher M."/>
            <person name="Noegel A.A."/>
            <person name="Eichinger L."/>
            <person name="Gallinger C."/>
            <person name="Pawlowski J."/>
            <person name="Sierra R."/>
            <person name="Euteneuer U."/>
            <person name="Pillet L."/>
            <person name="Moustafa A."/>
            <person name="Platzer M."/>
            <person name="Groth M."/>
            <person name="Szafranski K."/>
            <person name="Schliwa M."/>
        </authorList>
    </citation>
    <scope>NUCLEOTIDE SEQUENCE [LARGE SCALE GENOMIC DNA]</scope>
</reference>
<proteinExistence type="predicted"/>
<accession>X6MDI6</accession>
<gene>
    <name evidence="3" type="ORF">RFI_25890</name>
</gene>
<dbReference type="PANTHER" id="PTHR44324">
    <property type="entry name" value="WD40 REPEAT DOMAIN 95"/>
    <property type="match status" value="1"/>
</dbReference>
<dbReference type="InterPro" id="IPR051242">
    <property type="entry name" value="WD-EF-hand_domain"/>
</dbReference>
<organism evidence="3 4">
    <name type="scientific">Reticulomyxa filosa</name>
    <dbReference type="NCBI Taxonomy" id="46433"/>
    <lineage>
        <taxon>Eukaryota</taxon>
        <taxon>Sar</taxon>
        <taxon>Rhizaria</taxon>
        <taxon>Retaria</taxon>
        <taxon>Foraminifera</taxon>
        <taxon>Monothalamids</taxon>
        <taxon>Reticulomyxidae</taxon>
        <taxon>Reticulomyxa</taxon>
    </lineage>
</organism>
<keyword evidence="1" id="KW-0677">Repeat</keyword>
<name>X6MDI6_RETFI</name>
<protein>
    <submittedName>
        <fullName evidence="3">Uncharacterized protein</fullName>
    </submittedName>
</protein>
<comment type="caution">
    <text evidence="3">The sequence shown here is derived from an EMBL/GenBank/DDBJ whole genome shotgun (WGS) entry which is preliminary data.</text>
</comment>
<dbReference type="PROSITE" id="PS50294">
    <property type="entry name" value="WD_REPEATS_REGION"/>
    <property type="match status" value="1"/>
</dbReference>
<dbReference type="InterPro" id="IPR015943">
    <property type="entry name" value="WD40/YVTN_repeat-like_dom_sf"/>
</dbReference>
<evidence type="ECO:0000313" key="3">
    <source>
        <dbReference type="EMBL" id="ETO11482.1"/>
    </source>
</evidence>
<keyword evidence="2" id="KW-0853">WD repeat</keyword>
<dbReference type="InterPro" id="IPR036322">
    <property type="entry name" value="WD40_repeat_dom_sf"/>
</dbReference>
<evidence type="ECO:0000313" key="4">
    <source>
        <dbReference type="Proteomes" id="UP000023152"/>
    </source>
</evidence>
<dbReference type="SUPFAM" id="SSF50978">
    <property type="entry name" value="WD40 repeat-like"/>
    <property type="match status" value="1"/>
</dbReference>
<feature type="repeat" description="WD" evidence="2">
    <location>
        <begin position="159"/>
        <end position="200"/>
    </location>
</feature>
<dbReference type="Proteomes" id="UP000023152">
    <property type="component" value="Unassembled WGS sequence"/>
</dbReference>